<dbReference type="InterPro" id="IPR032675">
    <property type="entry name" value="LRR_dom_sf"/>
</dbReference>
<gene>
    <name evidence="1" type="ORF">DERYTH_LOCUS28509</name>
</gene>
<organism evidence="1 2">
    <name type="scientific">Dentiscutata erythropus</name>
    <dbReference type="NCBI Taxonomy" id="1348616"/>
    <lineage>
        <taxon>Eukaryota</taxon>
        <taxon>Fungi</taxon>
        <taxon>Fungi incertae sedis</taxon>
        <taxon>Mucoromycota</taxon>
        <taxon>Glomeromycotina</taxon>
        <taxon>Glomeromycetes</taxon>
        <taxon>Diversisporales</taxon>
        <taxon>Gigasporaceae</taxon>
        <taxon>Dentiscutata</taxon>
    </lineage>
</organism>
<sequence>AEFSDDLNNTYTRWRKFKQVMYEKYAEVISKIAQICPLEFLSISCNSKGIKQTSKFYNMRDTTLYKITDSCPNLQYLKLESSKLSDISLEK</sequence>
<dbReference type="EMBL" id="CAJVPY010071500">
    <property type="protein sequence ID" value="CAG8828515.1"/>
    <property type="molecule type" value="Genomic_DNA"/>
</dbReference>
<evidence type="ECO:0000313" key="1">
    <source>
        <dbReference type="EMBL" id="CAG8828515.1"/>
    </source>
</evidence>
<dbReference type="AlphaFoldDB" id="A0A9N9KH23"/>
<proteinExistence type="predicted"/>
<accession>A0A9N9KH23</accession>
<feature type="non-terminal residue" evidence="1">
    <location>
        <position position="91"/>
    </location>
</feature>
<dbReference type="Proteomes" id="UP000789405">
    <property type="component" value="Unassembled WGS sequence"/>
</dbReference>
<name>A0A9N9KH23_9GLOM</name>
<protein>
    <submittedName>
        <fullName evidence="1">14451_t:CDS:1</fullName>
    </submittedName>
</protein>
<dbReference type="Gene3D" id="3.80.10.10">
    <property type="entry name" value="Ribonuclease Inhibitor"/>
    <property type="match status" value="1"/>
</dbReference>
<evidence type="ECO:0000313" key="2">
    <source>
        <dbReference type="Proteomes" id="UP000789405"/>
    </source>
</evidence>
<feature type="non-terminal residue" evidence="1">
    <location>
        <position position="1"/>
    </location>
</feature>
<dbReference type="OrthoDB" id="10538360at2759"/>
<reference evidence="1" key="1">
    <citation type="submission" date="2021-06" db="EMBL/GenBank/DDBJ databases">
        <authorList>
            <person name="Kallberg Y."/>
            <person name="Tangrot J."/>
            <person name="Rosling A."/>
        </authorList>
    </citation>
    <scope>NUCLEOTIDE SEQUENCE</scope>
    <source>
        <strain evidence="1">MA453B</strain>
    </source>
</reference>
<comment type="caution">
    <text evidence="1">The sequence shown here is derived from an EMBL/GenBank/DDBJ whole genome shotgun (WGS) entry which is preliminary data.</text>
</comment>
<keyword evidence="2" id="KW-1185">Reference proteome</keyword>